<dbReference type="Proteomes" id="UP000887568">
    <property type="component" value="Unplaced"/>
</dbReference>
<dbReference type="OrthoDB" id="10254570at2759"/>
<dbReference type="InterPro" id="IPR015424">
    <property type="entry name" value="PyrdxlP-dep_Trfase"/>
</dbReference>
<keyword evidence="12 17" id="KW-0456">Lyase</keyword>
<dbReference type="InterPro" id="IPR015421">
    <property type="entry name" value="PyrdxlP-dep_Trfase_major"/>
</dbReference>
<comment type="pathway">
    <text evidence="3">Lipid metabolism; sphingolipid metabolism.</text>
</comment>
<evidence type="ECO:0000256" key="7">
    <source>
        <dbReference type="ARBA" id="ARBA00022898"/>
    </source>
</evidence>
<evidence type="ECO:0000256" key="8">
    <source>
        <dbReference type="ARBA" id="ARBA00022919"/>
    </source>
</evidence>
<evidence type="ECO:0000256" key="15">
    <source>
        <dbReference type="ARBA" id="ARBA00042568"/>
    </source>
</evidence>
<dbReference type="Gene3D" id="3.90.1150.10">
    <property type="entry name" value="Aspartate Aminotransferase, domain 1"/>
    <property type="match status" value="1"/>
</dbReference>
<keyword evidence="5" id="KW-0812">Transmembrane</keyword>
<reference evidence="18" key="1">
    <citation type="submission" date="2022-11" db="UniProtKB">
        <authorList>
            <consortium name="EnsemblMetazoa"/>
        </authorList>
    </citation>
    <scope>IDENTIFICATION</scope>
</reference>
<evidence type="ECO:0000256" key="5">
    <source>
        <dbReference type="ARBA" id="ARBA00022692"/>
    </source>
</evidence>
<evidence type="ECO:0000256" key="3">
    <source>
        <dbReference type="ARBA" id="ARBA00004760"/>
    </source>
</evidence>
<dbReference type="PANTHER" id="PTHR42735">
    <property type="match status" value="1"/>
</dbReference>
<dbReference type="InterPro" id="IPR002129">
    <property type="entry name" value="PyrdxlP-dep_de-COase"/>
</dbReference>
<dbReference type="InterPro" id="IPR015422">
    <property type="entry name" value="PyrdxlP-dep_Trfase_small"/>
</dbReference>
<evidence type="ECO:0000256" key="10">
    <source>
        <dbReference type="ARBA" id="ARBA00023098"/>
    </source>
</evidence>
<dbReference type="FunFam" id="3.40.640.10:FF:000020">
    <property type="entry name" value="sphingosine-1-phosphate lyase 1"/>
    <property type="match status" value="1"/>
</dbReference>
<dbReference type="GeneID" id="119732205"/>
<evidence type="ECO:0000256" key="9">
    <source>
        <dbReference type="ARBA" id="ARBA00022989"/>
    </source>
</evidence>
<keyword evidence="6" id="KW-0256">Endoplasmic reticulum</keyword>
<dbReference type="EC" id="4.1.2.27" evidence="14"/>
<dbReference type="AlphaFoldDB" id="A0A914ACB8"/>
<keyword evidence="19" id="KW-1185">Reference proteome</keyword>
<evidence type="ECO:0000256" key="12">
    <source>
        <dbReference type="ARBA" id="ARBA00023239"/>
    </source>
</evidence>
<evidence type="ECO:0000256" key="13">
    <source>
        <dbReference type="ARBA" id="ARBA00038302"/>
    </source>
</evidence>
<comment type="subcellular location">
    <subcellularLocation>
        <location evidence="2">Endoplasmic reticulum membrane</location>
        <topology evidence="2">Single-pass membrane protein</topology>
    </subcellularLocation>
</comment>
<dbReference type="OMA" id="FKDHQFT"/>
<evidence type="ECO:0000256" key="4">
    <source>
        <dbReference type="ARBA" id="ARBA00004991"/>
    </source>
</evidence>
<dbReference type="Gene3D" id="3.40.640.10">
    <property type="entry name" value="Type I PLP-dependent aspartate aminotransferase-like (Major domain)"/>
    <property type="match status" value="1"/>
</dbReference>
<keyword evidence="10" id="KW-0443">Lipid metabolism</keyword>
<dbReference type="SUPFAM" id="SSF53383">
    <property type="entry name" value="PLP-dependent transferases"/>
    <property type="match status" value="1"/>
</dbReference>
<proteinExistence type="inferred from homology"/>
<evidence type="ECO:0000313" key="18">
    <source>
        <dbReference type="EnsemblMetazoa" id="XP_038061565.1"/>
    </source>
</evidence>
<dbReference type="RefSeq" id="XP_038061565.1">
    <property type="nucleotide sequence ID" value="XM_038205637.1"/>
</dbReference>
<comment type="similarity">
    <text evidence="13">Belongs to the group II decarboxylase family. Sphingosine-1-phosphate lyase subfamily.</text>
</comment>
<keyword evidence="11" id="KW-0472">Membrane</keyword>
<comment type="cofactor">
    <cofactor evidence="1 16 17">
        <name>pyridoxal 5'-phosphate</name>
        <dbReference type="ChEBI" id="CHEBI:597326"/>
    </cofactor>
</comment>
<dbReference type="GO" id="GO:0030149">
    <property type="term" value="P:sphingolipid catabolic process"/>
    <property type="evidence" value="ECO:0007669"/>
    <property type="project" value="TreeGrafter"/>
</dbReference>
<dbReference type="GO" id="GO:0019752">
    <property type="term" value="P:carboxylic acid metabolic process"/>
    <property type="evidence" value="ECO:0007669"/>
    <property type="project" value="InterPro"/>
</dbReference>
<organism evidence="18 19">
    <name type="scientific">Patiria miniata</name>
    <name type="common">Bat star</name>
    <name type="synonym">Asterina miniata</name>
    <dbReference type="NCBI Taxonomy" id="46514"/>
    <lineage>
        <taxon>Eukaryota</taxon>
        <taxon>Metazoa</taxon>
        <taxon>Echinodermata</taxon>
        <taxon>Eleutherozoa</taxon>
        <taxon>Asterozoa</taxon>
        <taxon>Asteroidea</taxon>
        <taxon>Valvatacea</taxon>
        <taxon>Valvatida</taxon>
        <taxon>Asterinidae</taxon>
        <taxon>Patiria</taxon>
    </lineage>
</organism>
<dbReference type="CTD" id="8879"/>
<sequence length="573" mass="63612">MGDSESGSFSTANIEEQFWEYAEVAKLHLNDARVKINDVCSNVEPWQLIAVSIGVTIVLAWLYNWMRHPLLTIPERVKMSFFKTFRSLPFIKQKIQKEIVKSKEAVFHSLNCMKAGEMYLRSLPKKGMAESSVLRRIKNSYHAMDEIDWRKGKVSGCVYGGTEELSSLCAKVYKDFAWSNPLHPDVFPSVRRMEGEVVAMCLSMFNGGPDSCGAMTSGGTESILMACLACRERARERGIEFPEILAPVSVHAAFDKAAHYFRMRLVHIPLDKKTQTVNVKAMKRAISSRTCMLVGSAPSFPFGVFDDIEAIAKLGEKYDIPVHTDACLGGFLIPFMDKAGFPVPLFDFRLKGVTSISADTHKYGFAPKGSSVILYSNMELRRRQFFVAPDWQGGIYASPSIAGSRPGAIIAACWATMVHMGEAGYIDSTRKIIQTTRNMLTELKKIKGIFVIGDPKVSVIALGSNDFDIYRLFGGLTKKGWSLNNLQFPPSFHMCVTLRHTFHGVAEEFVKDVKNLTAELLNDPTAKCQGSASIYGSSQSIPDRSIVADVAKSFWDACYSTEDLKTVTNGVHA</sequence>
<dbReference type="Gene3D" id="6.10.140.2150">
    <property type="match status" value="1"/>
</dbReference>
<evidence type="ECO:0000256" key="1">
    <source>
        <dbReference type="ARBA" id="ARBA00001933"/>
    </source>
</evidence>
<evidence type="ECO:0000256" key="2">
    <source>
        <dbReference type="ARBA" id="ARBA00004389"/>
    </source>
</evidence>
<evidence type="ECO:0000313" key="19">
    <source>
        <dbReference type="Proteomes" id="UP000887568"/>
    </source>
</evidence>
<keyword evidence="8" id="KW-0746">Sphingolipid metabolism</keyword>
<evidence type="ECO:0000256" key="11">
    <source>
        <dbReference type="ARBA" id="ARBA00023136"/>
    </source>
</evidence>
<name>A0A914ACB8_PATMI</name>
<dbReference type="FunFam" id="6.10.140.2150:FF:000001">
    <property type="entry name" value="Sphingosine-1-phosphate lyase 1"/>
    <property type="match status" value="1"/>
</dbReference>
<feature type="modified residue" description="N6-(pyridoxal phosphate)lysine" evidence="16">
    <location>
        <position position="362"/>
    </location>
</feature>
<accession>A0A914ACB8</accession>
<dbReference type="PANTHER" id="PTHR42735:SF6">
    <property type="entry name" value="SPHINGOSINE-1-PHOSPHATE LYASE 1"/>
    <property type="match status" value="1"/>
</dbReference>
<comment type="pathway">
    <text evidence="4">Sphingolipid metabolism.</text>
</comment>
<dbReference type="GO" id="GO:0030170">
    <property type="term" value="F:pyridoxal phosphate binding"/>
    <property type="evidence" value="ECO:0007669"/>
    <property type="project" value="InterPro"/>
</dbReference>
<protein>
    <recommendedName>
        <fullName evidence="14">sphinganine-1-phosphate aldolase</fullName>
        <ecNumber evidence="14">4.1.2.27</ecNumber>
    </recommendedName>
    <alternativeName>
        <fullName evidence="15">Sphingosine-1-phosphate aldolase</fullName>
    </alternativeName>
</protein>
<evidence type="ECO:0000256" key="6">
    <source>
        <dbReference type="ARBA" id="ARBA00022824"/>
    </source>
</evidence>
<dbReference type="GO" id="GO:0008117">
    <property type="term" value="F:sphinganine-1-phosphate aldolase activity"/>
    <property type="evidence" value="ECO:0007669"/>
    <property type="project" value="UniProtKB-EC"/>
</dbReference>
<evidence type="ECO:0000256" key="17">
    <source>
        <dbReference type="RuleBase" id="RU000382"/>
    </source>
</evidence>
<dbReference type="GO" id="GO:0005789">
    <property type="term" value="C:endoplasmic reticulum membrane"/>
    <property type="evidence" value="ECO:0007669"/>
    <property type="project" value="UniProtKB-SubCell"/>
</dbReference>
<dbReference type="InterPro" id="IPR050477">
    <property type="entry name" value="GrpII_AminoAcid_Decarb"/>
</dbReference>
<evidence type="ECO:0000256" key="16">
    <source>
        <dbReference type="PIRSR" id="PIRSR602129-50"/>
    </source>
</evidence>
<keyword evidence="7 16" id="KW-0663">Pyridoxal phosphate</keyword>
<keyword evidence="9" id="KW-1133">Transmembrane helix</keyword>
<evidence type="ECO:0000256" key="14">
    <source>
        <dbReference type="ARBA" id="ARBA00038965"/>
    </source>
</evidence>
<dbReference type="Pfam" id="PF00282">
    <property type="entry name" value="Pyridoxal_deC"/>
    <property type="match status" value="1"/>
</dbReference>
<dbReference type="EnsemblMetazoa" id="XM_038205637.1">
    <property type="protein sequence ID" value="XP_038061565.1"/>
    <property type="gene ID" value="LOC119732205"/>
</dbReference>